<feature type="transmembrane region" description="Helical" evidence="9">
    <location>
        <begin position="187"/>
        <end position="206"/>
    </location>
</feature>
<dbReference type="AlphaFoldDB" id="A0A815AWY1"/>
<dbReference type="GO" id="GO:0034220">
    <property type="term" value="P:monoatomic ion transmembrane transport"/>
    <property type="evidence" value="ECO:0007669"/>
    <property type="project" value="UniProtKB-KW"/>
</dbReference>
<dbReference type="GO" id="GO:0005921">
    <property type="term" value="C:gap junction"/>
    <property type="evidence" value="ECO:0007669"/>
    <property type="project" value="UniProtKB-UniRule"/>
</dbReference>
<name>A0A815AWY1_ADIRI</name>
<comment type="caution">
    <text evidence="11">The sequence shown here is derived from an EMBL/GenBank/DDBJ whole genome shotgun (WGS) entry which is preliminary data.</text>
</comment>
<dbReference type="PRINTS" id="PR01262">
    <property type="entry name" value="INNEXIN"/>
</dbReference>
<reference evidence="11" key="1">
    <citation type="submission" date="2021-02" db="EMBL/GenBank/DDBJ databases">
        <authorList>
            <person name="Nowell W R."/>
        </authorList>
    </citation>
    <scope>NUCLEOTIDE SEQUENCE</scope>
</reference>
<dbReference type="InterPro" id="IPR000990">
    <property type="entry name" value="Innexin"/>
</dbReference>
<evidence type="ECO:0000256" key="4">
    <source>
        <dbReference type="ARBA" id="ARBA00022692"/>
    </source>
</evidence>
<dbReference type="PROSITE" id="PS51013">
    <property type="entry name" value="PANNEXIN"/>
    <property type="match status" value="1"/>
</dbReference>
<dbReference type="EMBL" id="CAJNOR010002199">
    <property type="protein sequence ID" value="CAF1261925.1"/>
    <property type="molecule type" value="Genomic_DNA"/>
</dbReference>
<organism evidence="11 12">
    <name type="scientific">Adineta ricciae</name>
    <name type="common">Rotifer</name>
    <dbReference type="NCBI Taxonomy" id="249248"/>
    <lineage>
        <taxon>Eukaryota</taxon>
        <taxon>Metazoa</taxon>
        <taxon>Spiralia</taxon>
        <taxon>Gnathifera</taxon>
        <taxon>Rotifera</taxon>
        <taxon>Eurotatoria</taxon>
        <taxon>Bdelloidea</taxon>
        <taxon>Adinetida</taxon>
        <taxon>Adinetidae</taxon>
        <taxon>Adineta</taxon>
    </lineage>
</organism>
<evidence type="ECO:0000256" key="5">
    <source>
        <dbReference type="ARBA" id="ARBA00022989"/>
    </source>
</evidence>
<evidence type="ECO:0000256" key="9">
    <source>
        <dbReference type="RuleBase" id="RU010713"/>
    </source>
</evidence>
<evidence type="ECO:0000256" key="8">
    <source>
        <dbReference type="ARBA" id="ARBA00023303"/>
    </source>
</evidence>
<keyword evidence="4 9" id="KW-0812">Transmembrane</keyword>
<evidence type="ECO:0000256" key="7">
    <source>
        <dbReference type="ARBA" id="ARBA00023136"/>
    </source>
</evidence>
<dbReference type="OrthoDB" id="5867527at2759"/>
<dbReference type="Proteomes" id="UP000663852">
    <property type="component" value="Unassembled WGS sequence"/>
</dbReference>
<keyword evidence="3" id="KW-1003">Cell membrane</keyword>
<feature type="transmembrane region" description="Helical" evidence="9">
    <location>
        <begin position="293"/>
        <end position="317"/>
    </location>
</feature>
<keyword evidence="2 9" id="KW-0813">Transport</keyword>
<keyword evidence="7 9" id="KW-0472">Membrane</keyword>
<dbReference type="Pfam" id="PF00876">
    <property type="entry name" value="Innexin"/>
    <property type="match status" value="1"/>
</dbReference>
<accession>A0A815AWY1</accession>
<comment type="function">
    <text evidence="9">Structural component of the gap junctions.</text>
</comment>
<evidence type="ECO:0000313" key="12">
    <source>
        <dbReference type="Proteomes" id="UP000663828"/>
    </source>
</evidence>
<keyword evidence="5 9" id="KW-1133">Transmembrane helix</keyword>
<dbReference type="PANTHER" id="PTHR11893:SF36">
    <property type="entry name" value="INNEXIN-5"/>
    <property type="match status" value="1"/>
</dbReference>
<sequence>MTMLNEILGVYGKVGQSGRNDDDVYDRYSHRWTVILLGFFAIALSAKQFVGDPIECIPPPDFGGTHKTYVDNYCWIHSTYSIDENAALTRNFVRGGQGSRTTPYYIWVPYILTLAALCTYLPAWIWHLVGHRATFDIPAMIHQVAKTNLTDPEERRTTLIVLSKHYEKAQRYSKLKLGQTDNIFKRALSACMFFAGGGVLTGIYFLIKILYLLNAIGQFFLINYYLQIDYLSYGQKVLYGIMNGRDWLENKFIFPRVVFCDFTIRYLGDNNLNYTIQCALPVNLYNERIFAFYWFWLIFLSLATFYGIIVWVGNMSYRGRRGFLKRHLRLNLQSELTDTEKHSFDRFVDQHLGGDGILFLRLIAKNTNPVIAGELLGIMWNRYVTPPTHIAVVSTNENVQLTPDTYLNGGSLAKANPLAIKDE</sequence>
<dbReference type="PANTHER" id="PTHR11893">
    <property type="entry name" value="INNEXIN"/>
    <property type="match status" value="1"/>
</dbReference>
<gene>
    <name evidence="9" type="primary">inx</name>
    <name evidence="10" type="ORF">EDS130_LOCUS20007</name>
    <name evidence="11" type="ORF">XAT740_LOCUS26827</name>
</gene>
<comment type="subcellular location">
    <subcellularLocation>
        <location evidence="1 9">Cell membrane</location>
        <topology evidence="1 9">Multi-pass membrane protein</topology>
    </subcellularLocation>
</comment>
<dbReference type="GO" id="GO:0005243">
    <property type="term" value="F:gap junction channel activity"/>
    <property type="evidence" value="ECO:0007669"/>
    <property type="project" value="TreeGrafter"/>
</dbReference>
<protein>
    <recommendedName>
        <fullName evidence="9">Innexin</fullName>
    </recommendedName>
</protein>
<dbReference type="GO" id="GO:0005886">
    <property type="term" value="C:plasma membrane"/>
    <property type="evidence" value="ECO:0007669"/>
    <property type="project" value="UniProtKB-SubCell"/>
</dbReference>
<evidence type="ECO:0000313" key="11">
    <source>
        <dbReference type="EMBL" id="CAF1261925.1"/>
    </source>
</evidence>
<evidence type="ECO:0000256" key="3">
    <source>
        <dbReference type="ARBA" id="ARBA00022475"/>
    </source>
</evidence>
<keyword evidence="8 9" id="KW-0407">Ion channel</keyword>
<evidence type="ECO:0000256" key="2">
    <source>
        <dbReference type="ARBA" id="ARBA00022448"/>
    </source>
</evidence>
<evidence type="ECO:0000313" key="10">
    <source>
        <dbReference type="EMBL" id="CAF1101326.1"/>
    </source>
</evidence>
<proteinExistence type="inferred from homology"/>
<dbReference type="Proteomes" id="UP000663828">
    <property type="component" value="Unassembled WGS sequence"/>
</dbReference>
<keyword evidence="12" id="KW-1185">Reference proteome</keyword>
<keyword evidence="6 9" id="KW-0406">Ion transport</keyword>
<feature type="transmembrane region" description="Helical" evidence="9">
    <location>
        <begin position="104"/>
        <end position="126"/>
    </location>
</feature>
<evidence type="ECO:0000256" key="6">
    <source>
        <dbReference type="ARBA" id="ARBA00023065"/>
    </source>
</evidence>
<dbReference type="EMBL" id="CAJNOJ010000097">
    <property type="protein sequence ID" value="CAF1101326.1"/>
    <property type="molecule type" value="Genomic_DNA"/>
</dbReference>
<comment type="similarity">
    <text evidence="9">Belongs to the pannexin family.</text>
</comment>
<comment type="caution">
    <text evidence="9">Lacks conserved residue(s) required for the propagation of feature annotation.</text>
</comment>
<evidence type="ECO:0000256" key="1">
    <source>
        <dbReference type="ARBA" id="ARBA00004651"/>
    </source>
</evidence>